<dbReference type="Gene3D" id="3.40.1210.10">
    <property type="entry name" value="Survival protein SurE-like phosphatase/nucleotidase"/>
    <property type="match status" value="1"/>
</dbReference>
<feature type="binding site" evidence="5">
    <location>
        <position position="13"/>
    </location>
    <ligand>
        <name>a divalent metal cation</name>
        <dbReference type="ChEBI" id="CHEBI:60240"/>
    </ligand>
</feature>
<comment type="cofactor">
    <cofactor evidence="5">
        <name>a divalent metal cation</name>
        <dbReference type="ChEBI" id="CHEBI:60240"/>
    </cofactor>
    <text evidence="5">Binds 1 divalent metal cation per subunit.</text>
</comment>
<keyword evidence="4 5" id="KW-0378">Hydrolase</keyword>
<feature type="binding site" evidence="5">
    <location>
        <position position="100"/>
    </location>
    <ligand>
        <name>a divalent metal cation</name>
        <dbReference type="ChEBI" id="CHEBI:60240"/>
    </ligand>
</feature>
<dbReference type="AlphaFoldDB" id="A0A848L0S2"/>
<evidence type="ECO:0000256" key="4">
    <source>
        <dbReference type="ARBA" id="ARBA00022801"/>
    </source>
</evidence>
<dbReference type="GO" id="GO:0046872">
    <property type="term" value="F:metal ion binding"/>
    <property type="evidence" value="ECO:0007669"/>
    <property type="project" value="UniProtKB-UniRule"/>
</dbReference>
<evidence type="ECO:0000313" key="8">
    <source>
        <dbReference type="Proteomes" id="UP000550729"/>
    </source>
</evidence>
<feature type="binding site" evidence="5">
    <location>
        <position position="44"/>
    </location>
    <ligand>
        <name>a divalent metal cation</name>
        <dbReference type="ChEBI" id="CHEBI:60240"/>
    </ligand>
</feature>
<feature type="binding site" evidence="5">
    <location>
        <position position="12"/>
    </location>
    <ligand>
        <name>a divalent metal cation</name>
        <dbReference type="ChEBI" id="CHEBI:60240"/>
    </ligand>
</feature>
<comment type="caution">
    <text evidence="7">The sequence shown here is derived from an EMBL/GenBank/DDBJ whole genome shotgun (WGS) entry which is preliminary data.</text>
</comment>
<keyword evidence="3 5" id="KW-0479">Metal-binding</keyword>
<accession>A0A848L0S2</accession>
<dbReference type="NCBIfam" id="TIGR00087">
    <property type="entry name" value="surE"/>
    <property type="match status" value="1"/>
</dbReference>
<keyword evidence="8" id="KW-1185">Reference proteome</keyword>
<dbReference type="PANTHER" id="PTHR30457">
    <property type="entry name" value="5'-NUCLEOTIDASE SURE"/>
    <property type="match status" value="1"/>
</dbReference>
<comment type="similarity">
    <text evidence="2 5">Belongs to the SurE nucleotidase family.</text>
</comment>
<evidence type="ECO:0000256" key="3">
    <source>
        <dbReference type="ARBA" id="ARBA00022723"/>
    </source>
</evidence>
<evidence type="ECO:0000256" key="2">
    <source>
        <dbReference type="ARBA" id="ARBA00011062"/>
    </source>
</evidence>
<comment type="catalytic activity">
    <reaction evidence="1 5">
        <text>a ribonucleoside 5'-phosphate + H2O = a ribonucleoside + phosphate</text>
        <dbReference type="Rhea" id="RHEA:12484"/>
        <dbReference type="ChEBI" id="CHEBI:15377"/>
        <dbReference type="ChEBI" id="CHEBI:18254"/>
        <dbReference type="ChEBI" id="CHEBI:43474"/>
        <dbReference type="ChEBI" id="CHEBI:58043"/>
        <dbReference type="EC" id="3.1.3.5"/>
    </reaction>
</comment>
<reference evidence="7 8" key="1">
    <citation type="submission" date="2020-04" db="EMBL/GenBank/DDBJ databases">
        <title>Gordonia sp. nov. TBRC 11910.</title>
        <authorList>
            <person name="Suriyachadkun C."/>
        </authorList>
    </citation>
    <scope>NUCLEOTIDE SEQUENCE [LARGE SCALE GENOMIC DNA]</scope>
    <source>
        <strain evidence="7 8">TBRC 11910</strain>
    </source>
</reference>
<dbReference type="Pfam" id="PF01975">
    <property type="entry name" value="SurE"/>
    <property type="match status" value="1"/>
</dbReference>
<gene>
    <name evidence="5 7" type="primary">surE</name>
    <name evidence="7" type="ORF">HH308_13525</name>
</gene>
<dbReference type="InterPro" id="IPR030048">
    <property type="entry name" value="SurE"/>
</dbReference>
<dbReference type="GO" id="GO:0008253">
    <property type="term" value="F:5'-nucleotidase activity"/>
    <property type="evidence" value="ECO:0007669"/>
    <property type="project" value="UniProtKB-UniRule"/>
</dbReference>
<evidence type="ECO:0000256" key="1">
    <source>
        <dbReference type="ARBA" id="ARBA00000815"/>
    </source>
</evidence>
<dbReference type="Proteomes" id="UP000550729">
    <property type="component" value="Unassembled WGS sequence"/>
</dbReference>
<dbReference type="RefSeq" id="WP_170194735.1">
    <property type="nucleotide sequence ID" value="NZ_JABBNB010000012.1"/>
</dbReference>
<dbReference type="EC" id="3.1.3.5" evidence="5"/>
<dbReference type="PANTHER" id="PTHR30457:SF0">
    <property type="entry name" value="PHOSPHATASE, PUTATIVE (AFU_ORTHOLOGUE AFUA_4G01070)-RELATED"/>
    <property type="match status" value="1"/>
</dbReference>
<name>A0A848L0S2_9ACTN</name>
<proteinExistence type="inferred from homology"/>
<keyword evidence="5" id="KW-0963">Cytoplasm</keyword>
<keyword evidence="5" id="KW-0547">Nucleotide-binding</keyword>
<dbReference type="InterPro" id="IPR036523">
    <property type="entry name" value="SurE-like_sf"/>
</dbReference>
<dbReference type="InterPro" id="IPR002828">
    <property type="entry name" value="SurE-like_Pase/nucleotidase"/>
</dbReference>
<protein>
    <recommendedName>
        <fullName evidence="5">5'-nucleotidase SurE</fullName>
        <ecNumber evidence="5">3.1.3.5</ecNumber>
    </recommendedName>
    <alternativeName>
        <fullName evidence="5">Nucleoside 5'-monophosphate phosphohydrolase</fullName>
    </alternativeName>
</protein>
<dbReference type="SUPFAM" id="SSF64167">
    <property type="entry name" value="SurE-like"/>
    <property type="match status" value="1"/>
</dbReference>
<dbReference type="EMBL" id="JABBNB010000012">
    <property type="protein sequence ID" value="NMO02233.1"/>
    <property type="molecule type" value="Genomic_DNA"/>
</dbReference>
<dbReference type="HAMAP" id="MF_00060">
    <property type="entry name" value="SurE"/>
    <property type="match status" value="1"/>
</dbReference>
<dbReference type="GO" id="GO:0005737">
    <property type="term" value="C:cytoplasm"/>
    <property type="evidence" value="ECO:0007669"/>
    <property type="project" value="UniProtKB-SubCell"/>
</dbReference>
<comment type="subcellular location">
    <subcellularLocation>
        <location evidence="5">Cytoplasm</location>
    </subcellularLocation>
</comment>
<sequence>MTTSAQVLVTNDDGNQAAGIRSLTAALVASGLSVVVVSPRENQSGTSHFAKFNAPVQVAKMPDRDGAQLYVCDGTPVDCVRSAVIGDIAPDVEVVVSGINHGCNFGDDTLGSGTFGGAAQGALLGLPAIAFSQQSYRGQFSIFDVVDHSTLDFGDAARAAAMFVHALLDYGAPDRAVLNVNLPAVLSDPRAEVTVGGRRHWARNAIAPVERDGVTGYLTFGSREQPDAPWQTLKFEPGSDMAAVAAGRVSASPLSFAWEDQAPGLSLIPWATKIADAVNQQLANPRRGEPGSATP</sequence>
<dbReference type="GO" id="GO:0000166">
    <property type="term" value="F:nucleotide binding"/>
    <property type="evidence" value="ECO:0007669"/>
    <property type="project" value="UniProtKB-KW"/>
</dbReference>
<organism evidence="7 8">
    <name type="scientific">Gordonia asplenii</name>
    <dbReference type="NCBI Taxonomy" id="2725283"/>
    <lineage>
        <taxon>Bacteria</taxon>
        <taxon>Bacillati</taxon>
        <taxon>Actinomycetota</taxon>
        <taxon>Actinomycetes</taxon>
        <taxon>Mycobacteriales</taxon>
        <taxon>Gordoniaceae</taxon>
        <taxon>Gordonia</taxon>
    </lineage>
</organism>
<feature type="domain" description="Survival protein SurE-like phosphatase/nucleotidase" evidence="6">
    <location>
        <begin position="7"/>
        <end position="202"/>
    </location>
</feature>
<evidence type="ECO:0000313" key="7">
    <source>
        <dbReference type="EMBL" id="NMO02233.1"/>
    </source>
</evidence>
<evidence type="ECO:0000259" key="6">
    <source>
        <dbReference type="Pfam" id="PF01975"/>
    </source>
</evidence>
<comment type="function">
    <text evidence="5">Nucleotidase that shows phosphatase activity on nucleoside 5'-monophosphates.</text>
</comment>
<evidence type="ECO:0000256" key="5">
    <source>
        <dbReference type="HAMAP-Rule" id="MF_00060"/>
    </source>
</evidence>